<dbReference type="EMBL" id="FOZW01000005">
    <property type="protein sequence ID" value="SFS81673.1"/>
    <property type="molecule type" value="Genomic_DNA"/>
</dbReference>
<protein>
    <recommendedName>
        <fullName evidence="3">TonB-dependent receptor</fullName>
    </recommendedName>
</protein>
<evidence type="ECO:0000313" key="2">
    <source>
        <dbReference type="Proteomes" id="UP000199392"/>
    </source>
</evidence>
<keyword evidence="2" id="KW-1185">Reference proteome</keyword>
<accession>A0A1I6SXQ5</accession>
<proteinExistence type="predicted"/>
<dbReference type="STRING" id="311180.SAMN04488050_105127"/>
<dbReference type="AlphaFoldDB" id="A0A1I6SXQ5"/>
<name>A0A1I6SXQ5_9RHOB</name>
<dbReference type="Proteomes" id="UP000199392">
    <property type="component" value="Unassembled WGS sequence"/>
</dbReference>
<evidence type="ECO:0000313" key="1">
    <source>
        <dbReference type="EMBL" id="SFS81673.1"/>
    </source>
</evidence>
<gene>
    <name evidence="1" type="ORF">SAMN04488050_105127</name>
</gene>
<dbReference type="RefSeq" id="WP_092424313.1">
    <property type="nucleotide sequence ID" value="NZ_FNCL01000005.1"/>
</dbReference>
<evidence type="ECO:0008006" key="3">
    <source>
        <dbReference type="Google" id="ProtNLM"/>
    </source>
</evidence>
<reference evidence="2" key="1">
    <citation type="submission" date="2016-10" db="EMBL/GenBank/DDBJ databases">
        <authorList>
            <person name="Varghese N."/>
            <person name="Submissions S."/>
        </authorList>
    </citation>
    <scope>NUCLEOTIDE SEQUENCE [LARGE SCALE GENOMIC DNA]</scope>
    <source>
        <strain evidence="2">DSM 26894</strain>
    </source>
</reference>
<sequence length="72" mass="7942">MLDNDEAVVDLPGDDVVSLYAGYTPRSVEGFEVDNFFDETCSSRSSDGIDVPNVVPLTEPGRAVKLTPRYRF</sequence>
<dbReference type="OrthoDB" id="9760494at2"/>
<organism evidence="1 2">
    <name type="scientific">Alloyangia pacifica</name>
    <dbReference type="NCBI Taxonomy" id="311180"/>
    <lineage>
        <taxon>Bacteria</taxon>
        <taxon>Pseudomonadati</taxon>
        <taxon>Pseudomonadota</taxon>
        <taxon>Alphaproteobacteria</taxon>
        <taxon>Rhodobacterales</taxon>
        <taxon>Roseobacteraceae</taxon>
        <taxon>Alloyangia</taxon>
    </lineage>
</organism>